<dbReference type="RefSeq" id="WP_126824473.1">
    <property type="nucleotide sequence ID" value="NZ_JBHLWU010000002.1"/>
</dbReference>
<evidence type="ECO:0000259" key="8">
    <source>
        <dbReference type="PROSITE" id="PS50110"/>
    </source>
</evidence>
<dbReference type="Pfam" id="PF00072">
    <property type="entry name" value="Response_reg"/>
    <property type="match status" value="1"/>
</dbReference>
<evidence type="ECO:0000256" key="2">
    <source>
        <dbReference type="ARBA" id="ARBA00023012"/>
    </source>
</evidence>
<dbReference type="Pfam" id="PF00486">
    <property type="entry name" value="Trans_reg_C"/>
    <property type="match status" value="1"/>
</dbReference>
<dbReference type="Gene3D" id="6.10.250.690">
    <property type="match status" value="1"/>
</dbReference>
<feature type="DNA-binding region" description="OmpR/PhoB-type" evidence="7">
    <location>
        <begin position="122"/>
        <end position="217"/>
    </location>
</feature>
<dbReference type="InterPro" id="IPR001789">
    <property type="entry name" value="Sig_transdc_resp-reg_receiver"/>
</dbReference>
<feature type="domain" description="OmpR/PhoB-type" evidence="9">
    <location>
        <begin position="122"/>
        <end position="217"/>
    </location>
</feature>
<evidence type="ECO:0000256" key="5">
    <source>
        <dbReference type="ARBA" id="ARBA00023163"/>
    </source>
</evidence>
<dbReference type="SUPFAM" id="SSF46894">
    <property type="entry name" value="C-terminal effector domain of the bipartite response regulators"/>
    <property type="match status" value="1"/>
</dbReference>
<evidence type="ECO:0000259" key="9">
    <source>
        <dbReference type="PROSITE" id="PS51755"/>
    </source>
</evidence>
<keyword evidence="5" id="KW-0804">Transcription</keyword>
<sequence>MDRILLVEDNESINYLVKSSLEAVGYTCIPAADGEVAADLVEQEAFDLAIVDIMLPKIDGYELIRYFQEFQLPVIFLTAKDSLQDKVKGLQLGADDYIAKPFEIVELLARVEAVLRRLKGTRKHLIFGEIELSASAHTVFVKGERIRLSPKEFNLLEILMINKNIALSREYLYQKIWGKEELDDSRTVDLHVQRLRKKAHLEKYIVTISKYGYRMEWDG</sequence>
<dbReference type="SMART" id="SM00862">
    <property type="entry name" value="Trans_reg_C"/>
    <property type="match status" value="1"/>
</dbReference>
<organism evidence="10 11">
    <name type="scientific">Vagococcus entomophilus</name>
    <dbReference type="NCBI Taxonomy" id="1160095"/>
    <lineage>
        <taxon>Bacteria</taxon>
        <taxon>Bacillati</taxon>
        <taxon>Bacillota</taxon>
        <taxon>Bacilli</taxon>
        <taxon>Lactobacillales</taxon>
        <taxon>Enterococcaceae</taxon>
        <taxon>Vagococcus</taxon>
    </lineage>
</organism>
<dbReference type="GO" id="GO:0032993">
    <property type="term" value="C:protein-DNA complex"/>
    <property type="evidence" value="ECO:0007669"/>
    <property type="project" value="TreeGrafter"/>
</dbReference>
<dbReference type="GO" id="GO:0005829">
    <property type="term" value="C:cytosol"/>
    <property type="evidence" value="ECO:0007669"/>
    <property type="project" value="TreeGrafter"/>
</dbReference>
<dbReference type="PROSITE" id="PS51755">
    <property type="entry name" value="OMPR_PHOB"/>
    <property type="match status" value="1"/>
</dbReference>
<comment type="caution">
    <text evidence="10">The sequence shown here is derived from an EMBL/GenBank/DDBJ whole genome shotgun (WGS) entry which is preliminary data.</text>
</comment>
<gene>
    <name evidence="10" type="ORF">CBF30_07335</name>
</gene>
<dbReference type="GO" id="GO:0000976">
    <property type="term" value="F:transcription cis-regulatory region binding"/>
    <property type="evidence" value="ECO:0007669"/>
    <property type="project" value="TreeGrafter"/>
</dbReference>
<evidence type="ECO:0000256" key="7">
    <source>
        <dbReference type="PROSITE-ProRule" id="PRU01091"/>
    </source>
</evidence>
<dbReference type="InterPro" id="IPR001867">
    <property type="entry name" value="OmpR/PhoB-type_DNA-bd"/>
</dbReference>
<evidence type="ECO:0000256" key="6">
    <source>
        <dbReference type="PROSITE-ProRule" id="PRU00169"/>
    </source>
</evidence>
<keyword evidence="11" id="KW-1185">Reference proteome</keyword>
<name>A0A430AGL7_9ENTE</name>
<dbReference type="InterPro" id="IPR016032">
    <property type="entry name" value="Sig_transdc_resp-reg_C-effctor"/>
</dbReference>
<keyword evidence="3" id="KW-0805">Transcription regulation</keyword>
<dbReference type="SUPFAM" id="SSF52172">
    <property type="entry name" value="CheY-like"/>
    <property type="match status" value="1"/>
</dbReference>
<feature type="domain" description="Response regulatory" evidence="8">
    <location>
        <begin position="3"/>
        <end position="115"/>
    </location>
</feature>
<feature type="modified residue" description="4-aspartylphosphate" evidence="6">
    <location>
        <position position="52"/>
    </location>
</feature>
<keyword evidence="2" id="KW-0902">Two-component regulatory system</keyword>
<evidence type="ECO:0000313" key="11">
    <source>
        <dbReference type="Proteomes" id="UP000288669"/>
    </source>
</evidence>
<accession>A0A430AGL7</accession>
<dbReference type="CDD" id="cd00383">
    <property type="entry name" value="trans_reg_C"/>
    <property type="match status" value="1"/>
</dbReference>
<evidence type="ECO:0000313" key="10">
    <source>
        <dbReference type="EMBL" id="RSU07062.1"/>
    </source>
</evidence>
<dbReference type="Gene3D" id="1.10.10.10">
    <property type="entry name" value="Winged helix-like DNA-binding domain superfamily/Winged helix DNA-binding domain"/>
    <property type="match status" value="1"/>
</dbReference>
<dbReference type="SMART" id="SM00448">
    <property type="entry name" value="REC"/>
    <property type="match status" value="1"/>
</dbReference>
<keyword evidence="1 6" id="KW-0597">Phosphoprotein</keyword>
<dbReference type="Proteomes" id="UP000288669">
    <property type="component" value="Unassembled WGS sequence"/>
</dbReference>
<dbReference type="InterPro" id="IPR011006">
    <property type="entry name" value="CheY-like_superfamily"/>
</dbReference>
<evidence type="ECO:0000256" key="4">
    <source>
        <dbReference type="ARBA" id="ARBA00023125"/>
    </source>
</evidence>
<protein>
    <submittedName>
        <fullName evidence="10">DNA-binding response regulator</fullName>
    </submittedName>
</protein>
<dbReference type="InterPro" id="IPR036388">
    <property type="entry name" value="WH-like_DNA-bd_sf"/>
</dbReference>
<dbReference type="PROSITE" id="PS50110">
    <property type="entry name" value="RESPONSE_REGULATORY"/>
    <property type="match status" value="1"/>
</dbReference>
<dbReference type="AlphaFoldDB" id="A0A430AGL7"/>
<dbReference type="PANTHER" id="PTHR48111:SF40">
    <property type="entry name" value="PHOSPHATE REGULON TRANSCRIPTIONAL REGULATORY PROTEIN PHOB"/>
    <property type="match status" value="1"/>
</dbReference>
<dbReference type="GO" id="GO:0000156">
    <property type="term" value="F:phosphorelay response regulator activity"/>
    <property type="evidence" value="ECO:0007669"/>
    <property type="project" value="TreeGrafter"/>
</dbReference>
<evidence type="ECO:0000256" key="3">
    <source>
        <dbReference type="ARBA" id="ARBA00023015"/>
    </source>
</evidence>
<dbReference type="GO" id="GO:0006355">
    <property type="term" value="P:regulation of DNA-templated transcription"/>
    <property type="evidence" value="ECO:0007669"/>
    <property type="project" value="InterPro"/>
</dbReference>
<dbReference type="OrthoDB" id="9778712at2"/>
<dbReference type="Gene3D" id="3.40.50.2300">
    <property type="match status" value="1"/>
</dbReference>
<evidence type="ECO:0000256" key="1">
    <source>
        <dbReference type="ARBA" id="ARBA00022553"/>
    </source>
</evidence>
<dbReference type="InterPro" id="IPR039420">
    <property type="entry name" value="WalR-like"/>
</dbReference>
<reference evidence="10 11" key="1">
    <citation type="submission" date="2017-05" db="EMBL/GenBank/DDBJ databases">
        <title>Vagococcus spp. assemblies.</title>
        <authorList>
            <person name="Gulvik C.A."/>
        </authorList>
    </citation>
    <scope>NUCLEOTIDE SEQUENCE [LARGE SCALE GENOMIC DNA]</scope>
    <source>
        <strain evidence="10 11">DSM 24756</strain>
    </source>
</reference>
<dbReference type="PANTHER" id="PTHR48111">
    <property type="entry name" value="REGULATOR OF RPOS"/>
    <property type="match status" value="1"/>
</dbReference>
<keyword evidence="4 7" id="KW-0238">DNA-binding</keyword>
<proteinExistence type="predicted"/>
<dbReference type="EMBL" id="NGJZ01000002">
    <property type="protein sequence ID" value="RSU07062.1"/>
    <property type="molecule type" value="Genomic_DNA"/>
</dbReference>